<dbReference type="Proteomes" id="UP000562045">
    <property type="component" value="Unassembled WGS sequence"/>
</dbReference>
<name>A0A7Z0CNL5_9ACTN</name>
<gene>
    <name evidence="2" type="ORF">BJ993_002095</name>
</gene>
<organism evidence="2 3">
    <name type="scientific">Nocardioides aromaticivorans</name>
    <dbReference type="NCBI Taxonomy" id="200618"/>
    <lineage>
        <taxon>Bacteria</taxon>
        <taxon>Bacillati</taxon>
        <taxon>Actinomycetota</taxon>
        <taxon>Actinomycetes</taxon>
        <taxon>Propionibacteriales</taxon>
        <taxon>Nocardioidaceae</taxon>
        <taxon>Nocardioides</taxon>
    </lineage>
</organism>
<protein>
    <recommendedName>
        <fullName evidence="4">CbtB-domain containing protein</fullName>
    </recommendedName>
</protein>
<dbReference type="InterPro" id="IPR012667">
    <property type="entry name" value="CbtB_put"/>
</dbReference>
<keyword evidence="1" id="KW-1133">Transmembrane helix</keyword>
<reference evidence="2 3" key="1">
    <citation type="submission" date="2020-07" db="EMBL/GenBank/DDBJ databases">
        <title>Sequencing the genomes of 1000 actinobacteria strains.</title>
        <authorList>
            <person name="Klenk H.-P."/>
        </authorList>
    </citation>
    <scope>NUCLEOTIDE SEQUENCE [LARGE SCALE GENOMIC DNA]</scope>
    <source>
        <strain evidence="2 3">DSM 15131</strain>
    </source>
</reference>
<evidence type="ECO:0008006" key="4">
    <source>
        <dbReference type="Google" id="ProtNLM"/>
    </source>
</evidence>
<proteinExistence type="predicted"/>
<comment type="caution">
    <text evidence="2">The sequence shown here is derived from an EMBL/GenBank/DDBJ whole genome shotgun (WGS) entry which is preliminary data.</text>
</comment>
<feature type="transmembrane region" description="Helical" evidence="1">
    <location>
        <begin position="12"/>
        <end position="34"/>
    </location>
</feature>
<sequence length="65" mass="6810">MSNASVAATKAAIAVPAWVWAVAAFALFGAYFLVQENGALLSANAAQFLHEFTHDGRHALGVPCH</sequence>
<dbReference type="Pfam" id="PF09489">
    <property type="entry name" value="CbtB"/>
    <property type="match status" value="1"/>
</dbReference>
<keyword evidence="1" id="KW-0812">Transmembrane</keyword>
<evidence type="ECO:0000313" key="2">
    <source>
        <dbReference type="EMBL" id="NYI45015.1"/>
    </source>
</evidence>
<evidence type="ECO:0000313" key="3">
    <source>
        <dbReference type="Proteomes" id="UP000562045"/>
    </source>
</evidence>
<dbReference type="RefSeq" id="WP_179648729.1">
    <property type="nucleotide sequence ID" value="NZ_JACBZM010000001.1"/>
</dbReference>
<dbReference type="EMBL" id="JACBZM010000001">
    <property type="protein sequence ID" value="NYI45015.1"/>
    <property type="molecule type" value="Genomic_DNA"/>
</dbReference>
<evidence type="ECO:0000256" key="1">
    <source>
        <dbReference type="SAM" id="Phobius"/>
    </source>
</evidence>
<keyword evidence="1" id="KW-0472">Membrane</keyword>
<dbReference type="AlphaFoldDB" id="A0A7Z0CNL5"/>
<accession>A0A7Z0CNL5</accession>